<gene>
    <name evidence="9" type="ORF">BG61_38250</name>
</gene>
<dbReference type="SUPFAM" id="SSF50891">
    <property type="entry name" value="Cyclophilin-like"/>
    <property type="match status" value="1"/>
</dbReference>
<keyword evidence="4" id="KW-0963">Cytoplasm</keyword>
<dbReference type="InterPro" id="IPR044665">
    <property type="entry name" value="E_coli_cyclophilin_A-like"/>
</dbReference>
<keyword evidence="5 7" id="KW-0697">Rotamase</keyword>
<dbReference type="Gene3D" id="2.40.100.10">
    <property type="entry name" value="Cyclophilin-like"/>
    <property type="match status" value="1"/>
</dbReference>
<dbReference type="InterPro" id="IPR002130">
    <property type="entry name" value="Cyclophilin-type_PPIase_dom"/>
</dbReference>
<evidence type="ECO:0000256" key="5">
    <source>
        <dbReference type="ARBA" id="ARBA00023110"/>
    </source>
</evidence>
<comment type="function">
    <text evidence="1 7">PPIases accelerate the folding of proteins. It catalyzes the cis-trans isomerization of proline imidic peptide bonds in oligopeptides.</text>
</comment>
<evidence type="ECO:0000256" key="6">
    <source>
        <dbReference type="ARBA" id="ARBA00023235"/>
    </source>
</evidence>
<dbReference type="PIRSF" id="PIRSF001467">
    <property type="entry name" value="Peptidylpro_ismrse"/>
    <property type="match status" value="1"/>
</dbReference>
<comment type="subcellular location">
    <subcellularLocation>
        <location evidence="2">Cytoplasm</location>
    </subcellularLocation>
</comment>
<dbReference type="Proteomes" id="UP000027466">
    <property type="component" value="Unassembled WGS sequence"/>
</dbReference>
<dbReference type="RefSeq" id="WP_035937996.1">
    <property type="nucleotide sequence ID" value="NZ_CADFFX010000011.1"/>
</dbReference>
<evidence type="ECO:0000259" key="8">
    <source>
        <dbReference type="PROSITE" id="PS50072"/>
    </source>
</evidence>
<comment type="catalytic activity">
    <reaction evidence="7">
        <text>[protein]-peptidylproline (omega=180) = [protein]-peptidylproline (omega=0)</text>
        <dbReference type="Rhea" id="RHEA:16237"/>
        <dbReference type="Rhea" id="RHEA-COMP:10747"/>
        <dbReference type="Rhea" id="RHEA-COMP:10748"/>
        <dbReference type="ChEBI" id="CHEBI:83833"/>
        <dbReference type="ChEBI" id="CHEBI:83834"/>
        <dbReference type="EC" id="5.2.1.8"/>
    </reaction>
</comment>
<evidence type="ECO:0000256" key="3">
    <source>
        <dbReference type="ARBA" id="ARBA00007365"/>
    </source>
</evidence>
<dbReference type="PRINTS" id="PR00153">
    <property type="entry name" value="CSAPPISMRASE"/>
</dbReference>
<protein>
    <recommendedName>
        <fullName evidence="7">Peptidyl-prolyl cis-trans isomerase</fullName>
        <shortName evidence="7">PPIase</shortName>
        <ecNumber evidence="7">5.2.1.8</ecNumber>
    </recommendedName>
</protein>
<dbReference type="AlphaFoldDB" id="A0A069PRY2"/>
<organism evidence="9 10">
    <name type="scientific">Caballeronia glathei</name>
    <dbReference type="NCBI Taxonomy" id="60547"/>
    <lineage>
        <taxon>Bacteria</taxon>
        <taxon>Pseudomonadati</taxon>
        <taxon>Pseudomonadota</taxon>
        <taxon>Betaproteobacteria</taxon>
        <taxon>Burkholderiales</taxon>
        <taxon>Burkholderiaceae</taxon>
        <taxon>Caballeronia</taxon>
    </lineage>
</organism>
<evidence type="ECO:0000313" key="9">
    <source>
        <dbReference type="EMBL" id="KDR43370.1"/>
    </source>
</evidence>
<dbReference type="InterPro" id="IPR029000">
    <property type="entry name" value="Cyclophilin-like_dom_sf"/>
</dbReference>
<dbReference type="GO" id="GO:0003755">
    <property type="term" value="F:peptidyl-prolyl cis-trans isomerase activity"/>
    <property type="evidence" value="ECO:0007669"/>
    <property type="project" value="UniProtKB-UniRule"/>
</dbReference>
<keyword evidence="6 7" id="KW-0413">Isomerase</keyword>
<dbReference type="PANTHER" id="PTHR43246">
    <property type="entry name" value="PEPTIDYL-PROLYL CIS-TRANS ISOMERASE CYP38, CHLOROPLASTIC"/>
    <property type="match status" value="1"/>
</dbReference>
<dbReference type="InterPro" id="IPR020892">
    <property type="entry name" value="Cyclophilin-type_PPIase_CS"/>
</dbReference>
<dbReference type="STRING" id="60547.GCA_000751215_05582"/>
<sequence>MVELHTNHGIIKIELDAEKAPKSVENFLNYVKKGHYDNTVFHRVIDGFMIQGGGFEPGMKQKSTDAAIVNEANNGLKNEKGTLAMARTNDPHSATAQFFINVNDNDFLNHSSPTPQGWGYAVFGRVVDGLDVVEKIKKVKTGSKGFHQDVPVDDVVIEKAVVVE</sequence>
<dbReference type="Pfam" id="PF00160">
    <property type="entry name" value="Pro_isomerase"/>
    <property type="match status" value="1"/>
</dbReference>
<dbReference type="GO" id="GO:0006457">
    <property type="term" value="P:protein folding"/>
    <property type="evidence" value="ECO:0007669"/>
    <property type="project" value="InterPro"/>
</dbReference>
<feature type="domain" description="PPIase cyclophilin-type" evidence="8">
    <location>
        <begin position="1"/>
        <end position="162"/>
    </location>
</feature>
<dbReference type="CDD" id="cd01920">
    <property type="entry name" value="cyclophilin_EcCYP_like"/>
    <property type="match status" value="1"/>
</dbReference>
<comment type="similarity">
    <text evidence="3 7">Belongs to the cyclophilin-type PPIase family.</text>
</comment>
<dbReference type="PROSITE" id="PS00170">
    <property type="entry name" value="CSA_PPIASE_1"/>
    <property type="match status" value="1"/>
</dbReference>
<name>A0A069PRY2_9BURK</name>
<dbReference type="InterPro" id="IPR024936">
    <property type="entry name" value="Cyclophilin-type_PPIase"/>
</dbReference>
<evidence type="ECO:0000256" key="7">
    <source>
        <dbReference type="RuleBase" id="RU363019"/>
    </source>
</evidence>
<comment type="caution">
    <text evidence="9">The sequence shown here is derived from an EMBL/GenBank/DDBJ whole genome shotgun (WGS) entry which is preliminary data.</text>
</comment>
<accession>A0A069PRY2</accession>
<evidence type="ECO:0000256" key="2">
    <source>
        <dbReference type="ARBA" id="ARBA00004496"/>
    </source>
</evidence>
<dbReference type="EMBL" id="JFHC01000008">
    <property type="protein sequence ID" value="KDR43370.1"/>
    <property type="molecule type" value="Genomic_DNA"/>
</dbReference>
<evidence type="ECO:0000256" key="1">
    <source>
        <dbReference type="ARBA" id="ARBA00002388"/>
    </source>
</evidence>
<keyword evidence="10" id="KW-1185">Reference proteome</keyword>
<dbReference type="GO" id="GO:0005737">
    <property type="term" value="C:cytoplasm"/>
    <property type="evidence" value="ECO:0007669"/>
    <property type="project" value="UniProtKB-SubCell"/>
</dbReference>
<proteinExistence type="inferred from homology"/>
<dbReference type="PROSITE" id="PS50072">
    <property type="entry name" value="CSA_PPIASE_2"/>
    <property type="match status" value="1"/>
</dbReference>
<dbReference type="EC" id="5.2.1.8" evidence="7"/>
<evidence type="ECO:0000256" key="4">
    <source>
        <dbReference type="ARBA" id="ARBA00022490"/>
    </source>
</evidence>
<reference evidence="9 10" key="1">
    <citation type="submission" date="2014-03" db="EMBL/GenBank/DDBJ databases">
        <title>Draft Genome Sequences of Four Burkholderia Strains.</title>
        <authorList>
            <person name="Liu X.Y."/>
            <person name="Li C.X."/>
            <person name="Xu J.H."/>
        </authorList>
    </citation>
    <scope>NUCLEOTIDE SEQUENCE [LARGE SCALE GENOMIC DNA]</scope>
    <source>
        <strain evidence="9 10">DSM 50014</strain>
    </source>
</reference>
<evidence type="ECO:0000313" key="10">
    <source>
        <dbReference type="Proteomes" id="UP000027466"/>
    </source>
</evidence>
<dbReference type="FunFam" id="2.40.100.10:FF:000004">
    <property type="entry name" value="Peptidyl-prolyl cis-trans isomerase"/>
    <property type="match status" value="1"/>
</dbReference>